<comment type="caution">
    <text evidence="4">The sequence shown here is derived from an EMBL/GenBank/DDBJ whole genome shotgun (WGS) entry which is preliminary data.</text>
</comment>
<feature type="domain" description="DUF3857" evidence="3">
    <location>
        <begin position="49"/>
        <end position="208"/>
    </location>
</feature>
<dbReference type="Gene3D" id="3.10.620.30">
    <property type="match status" value="1"/>
</dbReference>
<sequence length="629" mass="71158">MRHIYTLKMLVAGFLYLAAGIVTAEAEDKPNIIIRSEETVFTVNAINNATTTVKTKITILNPNGDHRAKLYVPYDKLSKVNTIKGTLYDANGKKVKQLKNSDIKDVSAVSNSSLFDDNRVKVADLIHITYPYTVEYEYQTTSKNMMFYPMWIPLDEENLKVESASLRVEMPKGMKLRYHEKNLAAKVKQEATATHDVYLWEVKDLNPVRKEPSGAGLEELVPIVRTAPTEFEVDGYQGNMDSWKSYGQFIDKLNQGRDALPAETVLKLQSMVAGAKTPEEKIQKVYEYLQGKTRYVSIQLGIGGWQPFEASFVDAKGYGDCKALTNYTQAMLKAVGVNSYQALIRAGDDEDDILTDFPSSQFNHVLLYVPNGDNGIWLECTSQDVAAGYNGSHTGSRHALLVTPEGGKLIKTPDYGINENVQRRTISVKLDDKGNGKAIVSTLYTGLQQESRSDVMHHYKPDEQKKWIYQQTKIPAFEITNFTLEQKKERLPSVTEKLELDLRQSATISGKRMFLTLNLMNKWSYAPEPLENRKTNVVRSMAFLDLDTITYELPTGYTLEHKPQDAVHKSEFGEYKTSIKVDGQRVTYIRSLQMGKGTYSKDLYPKYIEFLNQIIKGDSQQVVFVKNIP</sequence>
<dbReference type="Pfam" id="PF12969">
    <property type="entry name" value="DUF3857"/>
    <property type="match status" value="1"/>
</dbReference>
<feature type="chain" id="PRO_5037157690" evidence="1">
    <location>
        <begin position="25"/>
        <end position="629"/>
    </location>
</feature>
<dbReference type="Pfam" id="PF01841">
    <property type="entry name" value="Transglut_core"/>
    <property type="match status" value="1"/>
</dbReference>
<dbReference type="AlphaFoldDB" id="A0A923NA17"/>
<evidence type="ECO:0000256" key="1">
    <source>
        <dbReference type="SAM" id="SignalP"/>
    </source>
</evidence>
<feature type="domain" description="Transglutaminase-like" evidence="2">
    <location>
        <begin position="269"/>
        <end position="379"/>
    </location>
</feature>
<keyword evidence="1" id="KW-0732">Signal</keyword>
<dbReference type="Proteomes" id="UP000603640">
    <property type="component" value="Unassembled WGS sequence"/>
</dbReference>
<dbReference type="EMBL" id="JACRVF010000003">
    <property type="protein sequence ID" value="MBC5993647.1"/>
    <property type="molecule type" value="Genomic_DNA"/>
</dbReference>
<dbReference type="InterPro" id="IPR024618">
    <property type="entry name" value="DUF3857"/>
</dbReference>
<dbReference type="InterPro" id="IPR038765">
    <property type="entry name" value="Papain-like_cys_pep_sf"/>
</dbReference>
<dbReference type="RefSeq" id="WP_187067662.1">
    <property type="nucleotide sequence ID" value="NZ_JACRVF010000003.1"/>
</dbReference>
<accession>A0A923NA17</accession>
<evidence type="ECO:0000313" key="4">
    <source>
        <dbReference type="EMBL" id="MBC5993647.1"/>
    </source>
</evidence>
<name>A0A923NA17_9BACT</name>
<evidence type="ECO:0000259" key="2">
    <source>
        <dbReference type="Pfam" id="PF01841"/>
    </source>
</evidence>
<evidence type="ECO:0000313" key="5">
    <source>
        <dbReference type="Proteomes" id="UP000603640"/>
    </source>
</evidence>
<feature type="signal peptide" evidence="1">
    <location>
        <begin position="1"/>
        <end position="24"/>
    </location>
</feature>
<organism evidence="4 5">
    <name type="scientific">Pontibacter cellulosilyticus</name>
    <dbReference type="NCBI Taxonomy" id="1720253"/>
    <lineage>
        <taxon>Bacteria</taxon>
        <taxon>Pseudomonadati</taxon>
        <taxon>Bacteroidota</taxon>
        <taxon>Cytophagia</taxon>
        <taxon>Cytophagales</taxon>
        <taxon>Hymenobacteraceae</taxon>
        <taxon>Pontibacter</taxon>
    </lineage>
</organism>
<gene>
    <name evidence="4" type="ORF">H8S84_12445</name>
</gene>
<dbReference type="InterPro" id="IPR002931">
    <property type="entry name" value="Transglutaminase-like"/>
</dbReference>
<dbReference type="SUPFAM" id="SSF54001">
    <property type="entry name" value="Cysteine proteinases"/>
    <property type="match status" value="1"/>
</dbReference>
<dbReference type="Gene3D" id="2.60.120.1130">
    <property type="match status" value="1"/>
</dbReference>
<proteinExistence type="predicted"/>
<dbReference type="Gene3D" id="2.60.40.3140">
    <property type="match status" value="1"/>
</dbReference>
<keyword evidence="5" id="KW-1185">Reference proteome</keyword>
<reference evidence="4" key="1">
    <citation type="submission" date="2020-08" db="EMBL/GenBank/DDBJ databases">
        <title>Pontibacter sp. SD6 16S ribosomal RNA gene Genome sequencing and assembly.</title>
        <authorList>
            <person name="Kang M."/>
        </authorList>
    </citation>
    <scope>NUCLEOTIDE SEQUENCE</scope>
    <source>
        <strain evidence="4">SD6</strain>
    </source>
</reference>
<evidence type="ECO:0000259" key="3">
    <source>
        <dbReference type="Pfam" id="PF12969"/>
    </source>
</evidence>
<protein>
    <submittedName>
        <fullName evidence="4">DUF3857 and transglutaminase domain-containing protein</fullName>
    </submittedName>
</protein>